<sequence length="45" mass="5371">MTDQEYMALIELYGEPQADESLEAWQNPEAYGTPGYDYNERFMFR</sequence>
<dbReference type="AlphaFoldDB" id="A0A0F9PC44"/>
<proteinExistence type="predicted"/>
<name>A0A0F9PC44_9ZZZZ</name>
<comment type="caution">
    <text evidence="1">The sequence shown here is derived from an EMBL/GenBank/DDBJ whole genome shotgun (WGS) entry which is preliminary data.</text>
</comment>
<organism evidence="1">
    <name type="scientific">marine sediment metagenome</name>
    <dbReference type="NCBI Taxonomy" id="412755"/>
    <lineage>
        <taxon>unclassified sequences</taxon>
        <taxon>metagenomes</taxon>
        <taxon>ecological metagenomes</taxon>
    </lineage>
</organism>
<reference evidence="1" key="1">
    <citation type="journal article" date="2015" name="Nature">
        <title>Complex archaea that bridge the gap between prokaryotes and eukaryotes.</title>
        <authorList>
            <person name="Spang A."/>
            <person name="Saw J.H."/>
            <person name="Jorgensen S.L."/>
            <person name="Zaremba-Niedzwiedzka K."/>
            <person name="Martijn J."/>
            <person name="Lind A.E."/>
            <person name="van Eijk R."/>
            <person name="Schleper C."/>
            <person name="Guy L."/>
            <person name="Ettema T.J."/>
        </authorList>
    </citation>
    <scope>NUCLEOTIDE SEQUENCE</scope>
</reference>
<dbReference type="EMBL" id="LAZR01006606">
    <property type="protein sequence ID" value="KKM90942.1"/>
    <property type="molecule type" value="Genomic_DNA"/>
</dbReference>
<accession>A0A0F9PC44</accession>
<protein>
    <submittedName>
        <fullName evidence="1">Uncharacterized protein</fullName>
    </submittedName>
</protein>
<gene>
    <name evidence="1" type="ORF">LCGC14_1233620</name>
</gene>
<evidence type="ECO:0000313" key="1">
    <source>
        <dbReference type="EMBL" id="KKM90942.1"/>
    </source>
</evidence>